<dbReference type="Pfam" id="PF17786">
    <property type="entry name" value="Mannosidase_ig"/>
    <property type="match status" value="1"/>
</dbReference>
<dbReference type="PANTHER" id="PTHR43730:SF1">
    <property type="entry name" value="BETA-MANNOSIDASE"/>
    <property type="match status" value="1"/>
</dbReference>
<dbReference type="InterPro" id="IPR036156">
    <property type="entry name" value="Beta-gal/glucu_dom_sf"/>
</dbReference>
<dbReference type="InterPro" id="IPR041447">
    <property type="entry name" value="Mannosidase_ig"/>
</dbReference>
<dbReference type="Gene3D" id="3.20.20.80">
    <property type="entry name" value="Glycosidases"/>
    <property type="match status" value="1"/>
</dbReference>
<dbReference type="PANTHER" id="PTHR43730">
    <property type="entry name" value="BETA-MANNOSIDASE"/>
    <property type="match status" value="1"/>
</dbReference>
<dbReference type="SUPFAM" id="SSF49303">
    <property type="entry name" value="beta-Galactosidase/glucuronidase domain"/>
    <property type="match status" value="1"/>
</dbReference>
<dbReference type="EMBL" id="HACM01003202">
    <property type="protein sequence ID" value="CRZ03644.1"/>
    <property type="molecule type" value="Transcribed_RNA"/>
</dbReference>
<proteinExistence type="predicted"/>
<dbReference type="InterPro" id="IPR017853">
    <property type="entry name" value="GH"/>
</dbReference>
<protein>
    <recommendedName>
        <fullName evidence="2">Mannosidase Ig/CBM-like domain-containing protein</fullName>
    </recommendedName>
</protein>
<organism evidence="3">
    <name type="scientific">Spongospora subterranea</name>
    <dbReference type="NCBI Taxonomy" id="70186"/>
    <lineage>
        <taxon>Eukaryota</taxon>
        <taxon>Sar</taxon>
        <taxon>Rhizaria</taxon>
        <taxon>Endomyxa</taxon>
        <taxon>Phytomyxea</taxon>
        <taxon>Plasmodiophorida</taxon>
        <taxon>Plasmodiophoridae</taxon>
        <taxon>Spongospora</taxon>
    </lineage>
</organism>
<dbReference type="Gene3D" id="2.60.40.10">
    <property type="entry name" value="Immunoglobulins"/>
    <property type="match status" value="1"/>
</dbReference>
<feature type="domain" description="Mannosidase Ig/CBM-like" evidence="2">
    <location>
        <begin position="51"/>
        <end position="136"/>
    </location>
</feature>
<keyword evidence="1" id="KW-0378">Hydrolase</keyword>
<name>A0A0H5R5Z6_9EUKA</name>
<evidence type="ECO:0000259" key="2">
    <source>
        <dbReference type="Pfam" id="PF17786"/>
    </source>
</evidence>
<dbReference type="AlphaFoldDB" id="A0A0H5R5Z6"/>
<dbReference type="SUPFAM" id="SSF51445">
    <property type="entry name" value="(Trans)glycosidases"/>
    <property type="match status" value="1"/>
</dbReference>
<accession>A0A0H5R5Z6</accession>
<keyword evidence="1" id="KW-0326">Glycosidase</keyword>
<dbReference type="InterPro" id="IPR050887">
    <property type="entry name" value="Beta-mannosidase_GH2"/>
</dbReference>
<evidence type="ECO:0000313" key="3">
    <source>
        <dbReference type="EMBL" id="CRZ03644.1"/>
    </source>
</evidence>
<reference evidence="3" key="1">
    <citation type="submission" date="2015-04" db="EMBL/GenBank/DDBJ databases">
        <title>The genome sequence of the plant pathogenic Rhizarian Plasmodiophora brassicae reveals insights in its biotrophic life cycle and the origin of chitin synthesis.</title>
        <authorList>
            <person name="Schwelm A."/>
            <person name="Fogelqvist J."/>
            <person name="Knaust A."/>
            <person name="Julke S."/>
            <person name="Lilja T."/>
            <person name="Dhandapani V."/>
            <person name="Bonilla-Rosso G."/>
            <person name="Karlsson M."/>
            <person name="Shevchenko A."/>
            <person name="Choi S.R."/>
            <person name="Kim H.G."/>
            <person name="Park J.Y."/>
            <person name="Lim Y.P."/>
            <person name="Ludwig-Muller J."/>
            <person name="Dixelius C."/>
        </authorList>
    </citation>
    <scope>NUCLEOTIDE SEQUENCE</scope>
    <source>
        <tissue evidence="3">Potato root galls</tissue>
    </source>
</reference>
<feature type="non-terminal residue" evidence="3">
    <location>
        <position position="216"/>
    </location>
</feature>
<dbReference type="InterPro" id="IPR013783">
    <property type="entry name" value="Ig-like_fold"/>
</dbReference>
<sequence>MGILYWQLNSIWPGASWSSLEYGTQRWKMLHYHIKEIFSPVFVSVDVVDDNLRVYLIADGPVEQAAVLWVEHWSWAGDVLHKLQVNISPRSYSSTIVASIPIAHIAHSLHGLIHASVFINQSLITENYYMFDKFKEVKLSSPSMTIENLDQISDHVITVMYSTSQITPFLCLHTSLAGRFQDNAALITLPRRSYRCNFTSKDPININAFRQSFSFT</sequence>
<evidence type="ECO:0000256" key="1">
    <source>
        <dbReference type="ARBA" id="ARBA00023295"/>
    </source>
</evidence>
<dbReference type="GO" id="GO:0006516">
    <property type="term" value="P:glycoprotein catabolic process"/>
    <property type="evidence" value="ECO:0007669"/>
    <property type="project" value="TreeGrafter"/>
</dbReference>
<dbReference type="GO" id="GO:0004567">
    <property type="term" value="F:beta-mannosidase activity"/>
    <property type="evidence" value="ECO:0007669"/>
    <property type="project" value="TreeGrafter"/>
</dbReference>